<dbReference type="AlphaFoldDB" id="A0A9X0WFI4"/>
<reference evidence="6 7" key="1">
    <citation type="journal article" date="2020" name="Microorganisms">
        <title>Osmotic Adaptation and Compatible Solute Biosynthesis of Phototrophic Bacteria as Revealed from Genome Analyses.</title>
        <authorList>
            <person name="Imhoff J.F."/>
            <person name="Rahn T."/>
            <person name="Kunzel S."/>
            <person name="Keller A."/>
            <person name="Neulinger S.C."/>
        </authorList>
    </citation>
    <scope>NUCLEOTIDE SEQUENCE [LARGE SCALE GENOMIC DNA]</scope>
    <source>
        <strain evidence="6 7">DSM 21303</strain>
    </source>
</reference>
<dbReference type="Pfam" id="PF00582">
    <property type="entry name" value="Usp"/>
    <property type="match status" value="2"/>
</dbReference>
<proteinExistence type="inferred from homology"/>
<evidence type="ECO:0000256" key="1">
    <source>
        <dbReference type="ARBA" id="ARBA00004496"/>
    </source>
</evidence>
<evidence type="ECO:0000313" key="7">
    <source>
        <dbReference type="Proteomes" id="UP001138802"/>
    </source>
</evidence>
<organism evidence="6 7">
    <name type="scientific">Thiocapsa imhoffii</name>
    <dbReference type="NCBI Taxonomy" id="382777"/>
    <lineage>
        <taxon>Bacteria</taxon>
        <taxon>Pseudomonadati</taxon>
        <taxon>Pseudomonadota</taxon>
        <taxon>Gammaproteobacteria</taxon>
        <taxon>Chromatiales</taxon>
        <taxon>Chromatiaceae</taxon>
        <taxon>Thiocapsa</taxon>
    </lineage>
</organism>
<sequence length="325" mass="35339">MKRFKNILFVVDPQRGCQAALEHAVALAESNHARLTLADVIVPNRLALLTSGEASPIQALQDALMTNRAARLSDMVRSFRDRLPIMSQVLIGTPYLEIVRAVLAQEHDLVIRPPEDVTWLDTMLGSDDMNLLRQCPCPVWLTKCHAGRSFRRILAAIDVTAADGGEDETRRELNRRILELAASLAFSESAELHVAYVWEALGEELMRGTMLSIPEEQITAYVSSVHARCAHALEALVTEVLGGLGAPPPAERKPKLHLPRGAARKKIPALAERLGADLIVMGTLARCGIPGLIMGNTAETILRQVDCSVLAIKPVGFTSSIQASA</sequence>
<keyword evidence="7" id="KW-1185">Reference proteome</keyword>
<evidence type="ECO:0000259" key="5">
    <source>
        <dbReference type="Pfam" id="PF00582"/>
    </source>
</evidence>
<dbReference type="PANTHER" id="PTHR47892:SF1">
    <property type="entry name" value="UNIVERSAL STRESS PROTEIN E"/>
    <property type="match status" value="1"/>
</dbReference>
<name>A0A9X0WFI4_9GAMM</name>
<protein>
    <recommendedName>
        <fullName evidence="5">UspA domain-containing protein</fullName>
    </recommendedName>
</protein>
<evidence type="ECO:0000313" key="6">
    <source>
        <dbReference type="EMBL" id="MBK1643643.1"/>
    </source>
</evidence>
<evidence type="ECO:0000256" key="3">
    <source>
        <dbReference type="ARBA" id="ARBA00022490"/>
    </source>
</evidence>
<evidence type="ECO:0000256" key="2">
    <source>
        <dbReference type="ARBA" id="ARBA00008791"/>
    </source>
</evidence>
<comment type="similarity">
    <text evidence="2">Belongs to the universal stress protein A family.</text>
</comment>
<dbReference type="Gene3D" id="3.40.50.12370">
    <property type="match status" value="1"/>
</dbReference>
<comment type="subcellular location">
    <subcellularLocation>
        <location evidence="1">Cytoplasm</location>
    </subcellularLocation>
</comment>
<dbReference type="SUPFAM" id="SSF52402">
    <property type="entry name" value="Adenine nucleotide alpha hydrolases-like"/>
    <property type="match status" value="2"/>
</dbReference>
<dbReference type="PANTHER" id="PTHR47892">
    <property type="entry name" value="UNIVERSAL STRESS PROTEIN E"/>
    <property type="match status" value="1"/>
</dbReference>
<evidence type="ECO:0000256" key="4">
    <source>
        <dbReference type="ARBA" id="ARBA00037131"/>
    </source>
</evidence>
<comment type="function">
    <text evidence="4">Required for resistance to DNA-damaging agents.</text>
</comment>
<dbReference type="InterPro" id="IPR006016">
    <property type="entry name" value="UspA"/>
</dbReference>
<gene>
    <name evidence="6" type="ORF">CKO25_03005</name>
</gene>
<feature type="domain" description="UspA" evidence="5">
    <location>
        <begin position="4"/>
        <end position="143"/>
    </location>
</feature>
<keyword evidence="3" id="KW-0963">Cytoplasm</keyword>
<dbReference type="RefSeq" id="WP_200386452.1">
    <property type="nucleotide sequence ID" value="NZ_NRSD01000002.1"/>
</dbReference>
<accession>A0A9X0WFI4</accession>
<feature type="domain" description="UspA" evidence="5">
    <location>
        <begin position="151"/>
        <end position="313"/>
    </location>
</feature>
<comment type="caution">
    <text evidence="6">The sequence shown here is derived from an EMBL/GenBank/DDBJ whole genome shotgun (WGS) entry which is preliminary data.</text>
</comment>
<dbReference type="Proteomes" id="UP001138802">
    <property type="component" value="Unassembled WGS sequence"/>
</dbReference>
<dbReference type="EMBL" id="NRSD01000002">
    <property type="protein sequence ID" value="MBK1643643.1"/>
    <property type="molecule type" value="Genomic_DNA"/>
</dbReference>
<dbReference type="GO" id="GO:0005737">
    <property type="term" value="C:cytoplasm"/>
    <property type="evidence" value="ECO:0007669"/>
    <property type="project" value="UniProtKB-SubCell"/>
</dbReference>